<dbReference type="Gene3D" id="3.40.33.10">
    <property type="entry name" value="CAP"/>
    <property type="match status" value="1"/>
</dbReference>
<reference evidence="5" key="1">
    <citation type="journal article" date="2022" name="bioRxiv">
        <title>Sequencing and chromosome-scale assembly of the giantPleurodeles waltlgenome.</title>
        <authorList>
            <person name="Brown T."/>
            <person name="Elewa A."/>
            <person name="Iarovenko S."/>
            <person name="Subramanian E."/>
            <person name="Araus A.J."/>
            <person name="Petzold A."/>
            <person name="Susuki M."/>
            <person name="Suzuki K.-i.T."/>
            <person name="Hayashi T."/>
            <person name="Toyoda A."/>
            <person name="Oliveira C."/>
            <person name="Osipova E."/>
            <person name="Leigh N.D."/>
            <person name="Simon A."/>
            <person name="Yun M.H."/>
        </authorList>
    </citation>
    <scope>NUCLEOTIDE SEQUENCE</scope>
    <source>
        <strain evidence="5">20211129_DDA</strain>
        <tissue evidence="5">Liver</tissue>
    </source>
</reference>
<dbReference type="InterPro" id="IPR013871">
    <property type="entry name" value="Cysteine_rich_secretory"/>
</dbReference>
<dbReference type="InterPro" id="IPR002413">
    <property type="entry name" value="V5_allergen-like"/>
</dbReference>
<organism evidence="5 6">
    <name type="scientific">Pleurodeles waltl</name>
    <name type="common">Iberian ribbed newt</name>
    <dbReference type="NCBI Taxonomy" id="8319"/>
    <lineage>
        <taxon>Eukaryota</taxon>
        <taxon>Metazoa</taxon>
        <taxon>Chordata</taxon>
        <taxon>Craniata</taxon>
        <taxon>Vertebrata</taxon>
        <taxon>Euteleostomi</taxon>
        <taxon>Amphibia</taxon>
        <taxon>Batrachia</taxon>
        <taxon>Caudata</taxon>
        <taxon>Salamandroidea</taxon>
        <taxon>Salamandridae</taxon>
        <taxon>Pleurodelinae</taxon>
        <taxon>Pleurodeles</taxon>
    </lineage>
</organism>
<evidence type="ECO:0000256" key="3">
    <source>
        <dbReference type="SAM" id="Phobius"/>
    </source>
</evidence>
<evidence type="ECO:0000313" key="5">
    <source>
        <dbReference type="EMBL" id="KAJ1149039.1"/>
    </source>
</evidence>
<dbReference type="PROSITE" id="PS51670">
    <property type="entry name" value="SHKT"/>
    <property type="match status" value="1"/>
</dbReference>
<protein>
    <recommendedName>
        <fullName evidence="4">ShKT domain-containing protein</fullName>
    </recommendedName>
</protein>
<evidence type="ECO:0000313" key="6">
    <source>
        <dbReference type="Proteomes" id="UP001066276"/>
    </source>
</evidence>
<comment type="caution">
    <text evidence="2">Lacks conserved residue(s) required for the propagation of feature annotation.</text>
</comment>
<dbReference type="InterPro" id="IPR014044">
    <property type="entry name" value="CAP_dom"/>
</dbReference>
<dbReference type="EMBL" id="JANPWB010000009">
    <property type="protein sequence ID" value="KAJ1149039.1"/>
    <property type="molecule type" value="Genomic_DNA"/>
</dbReference>
<evidence type="ECO:0000256" key="1">
    <source>
        <dbReference type="ARBA" id="ARBA00009923"/>
    </source>
</evidence>
<dbReference type="InterPro" id="IPR001283">
    <property type="entry name" value="CRISP-related"/>
</dbReference>
<dbReference type="Pfam" id="PF00188">
    <property type="entry name" value="CAP"/>
    <property type="match status" value="1"/>
</dbReference>
<comment type="caution">
    <text evidence="5">The sequence shown here is derived from an EMBL/GenBank/DDBJ whole genome shotgun (WGS) entry which is preliminary data.</text>
</comment>
<gene>
    <name evidence="5" type="ORF">NDU88_001859</name>
</gene>
<evidence type="ECO:0000256" key="2">
    <source>
        <dbReference type="PROSITE-ProRule" id="PRU01005"/>
    </source>
</evidence>
<keyword evidence="3" id="KW-0812">Transmembrane</keyword>
<dbReference type="SMART" id="SM00198">
    <property type="entry name" value="SCP"/>
    <property type="match status" value="1"/>
</dbReference>
<dbReference type="SUPFAM" id="SSF57546">
    <property type="entry name" value="Crisp domain-like"/>
    <property type="match status" value="1"/>
</dbReference>
<dbReference type="PRINTS" id="PR00838">
    <property type="entry name" value="V5ALLERGEN"/>
</dbReference>
<dbReference type="Gene3D" id="1.10.10.740">
    <property type="entry name" value="Crisp domain"/>
    <property type="match status" value="1"/>
</dbReference>
<dbReference type="FunFam" id="3.40.33.10:FF:000005">
    <property type="entry name" value="Cysteine-rich secretory protein 2"/>
    <property type="match status" value="1"/>
</dbReference>
<dbReference type="PANTHER" id="PTHR10334">
    <property type="entry name" value="CYSTEINE-RICH SECRETORY PROTEIN-RELATED"/>
    <property type="match status" value="1"/>
</dbReference>
<dbReference type="InterPro" id="IPR003582">
    <property type="entry name" value="ShKT_dom"/>
</dbReference>
<keyword evidence="3" id="KW-1133">Transmembrane helix</keyword>
<dbReference type="AlphaFoldDB" id="A0AAV7R8B5"/>
<comment type="similarity">
    <text evidence="1">Belongs to the CRISP family.</text>
</comment>
<dbReference type="SUPFAM" id="SSF55797">
    <property type="entry name" value="PR-1-like"/>
    <property type="match status" value="1"/>
</dbReference>
<keyword evidence="6" id="KW-1185">Reference proteome</keyword>
<sequence>MEKADANHQEEDFVVETRRGRLGATSDKSTTPKIKMSMMVVVTLLLAVVLQLSTGQQFLGALDTNNENVQKEIVDTINTLRRNVRPPSRNMLQMRWSEDVATVPELWLKKCVFYQGPAKVKTLDATSCGEALHKTSNPISWTEVINKWYKQEENFTYGSGERFPNAHYGLYTQLVWALSYKVGCKVAVCDADYTYSCNFCPGANDYLRVHKPYEEGEPCSGCPDNCEDGLCTNPCPHTDSYANCEEFKDGCLDNEIIKIKCRNTCQCASQIN</sequence>
<evidence type="ECO:0000259" key="4">
    <source>
        <dbReference type="PROSITE" id="PS51670"/>
    </source>
</evidence>
<keyword evidence="3" id="KW-0472">Membrane</keyword>
<feature type="transmembrane region" description="Helical" evidence="3">
    <location>
        <begin position="36"/>
        <end position="54"/>
    </location>
</feature>
<dbReference type="InterPro" id="IPR035940">
    <property type="entry name" value="CAP_sf"/>
</dbReference>
<dbReference type="Pfam" id="PF08562">
    <property type="entry name" value="Crisp"/>
    <property type="match status" value="1"/>
</dbReference>
<proteinExistence type="inferred from homology"/>
<feature type="domain" description="ShKT" evidence="4">
    <location>
        <begin position="235"/>
        <end position="267"/>
    </location>
</feature>
<dbReference type="InterPro" id="IPR042076">
    <property type="entry name" value="Crisp-like_dom"/>
</dbReference>
<accession>A0AAV7R8B5</accession>
<name>A0AAV7R8B5_PLEWA</name>
<dbReference type="PRINTS" id="PR00837">
    <property type="entry name" value="V5TPXLIKE"/>
</dbReference>
<dbReference type="Proteomes" id="UP001066276">
    <property type="component" value="Chromosome 5"/>
</dbReference>